<comment type="similarity">
    <text evidence="1">Belongs to the OsmC/Ohr family.</text>
</comment>
<name>A0ABN4DEJ1_9CORY</name>
<proteinExistence type="inferred from homology"/>
<dbReference type="InterPro" id="IPR036102">
    <property type="entry name" value="OsmC/Ohrsf"/>
</dbReference>
<dbReference type="InterPro" id="IPR003718">
    <property type="entry name" value="OsmC/Ohr_fam"/>
</dbReference>
<gene>
    <name evidence="3" type="ORF">CATYP_01815</name>
</gene>
<evidence type="ECO:0000256" key="2">
    <source>
        <dbReference type="SAM" id="MobiDB-lite"/>
    </source>
</evidence>
<dbReference type="EMBL" id="CP008944">
    <property type="protein sequence ID" value="AIG63622.1"/>
    <property type="molecule type" value="Genomic_DNA"/>
</dbReference>
<dbReference type="SUPFAM" id="SSF82784">
    <property type="entry name" value="OsmC-like"/>
    <property type="match status" value="1"/>
</dbReference>
<evidence type="ECO:0000313" key="4">
    <source>
        <dbReference type="Proteomes" id="UP000028504"/>
    </source>
</evidence>
<accession>A0ABN4DEJ1</accession>
<dbReference type="PANTHER" id="PTHR33797:SF2">
    <property type="entry name" value="ORGANIC HYDROPEROXIDE RESISTANCE PROTEIN-LIKE"/>
    <property type="match status" value="1"/>
</dbReference>
<evidence type="ECO:0000256" key="1">
    <source>
        <dbReference type="ARBA" id="ARBA00007378"/>
    </source>
</evidence>
<dbReference type="Proteomes" id="UP000028504">
    <property type="component" value="Chromosome"/>
</dbReference>
<sequence length="135" mass="14001">MEKQYSQTVTSTGAGRDGHVKGEGGIDFAVTAPGGDGVNPESLLAAAWSACFNGALQKTMKEAGVDVSKHAPQVDAEVTLNTVESGFRLSGTITARFAHAEELDNAQELVDKADAFCPFSKALRGDIDTKAVAAS</sequence>
<dbReference type="Pfam" id="PF02566">
    <property type="entry name" value="OsmC"/>
    <property type="match status" value="1"/>
</dbReference>
<dbReference type="InterPro" id="IPR019953">
    <property type="entry name" value="OHR"/>
</dbReference>
<protein>
    <submittedName>
        <fullName evidence="3">Organic hydroperoxide resistance protein</fullName>
    </submittedName>
</protein>
<feature type="compositionally biased region" description="Polar residues" evidence="2">
    <location>
        <begin position="1"/>
        <end position="13"/>
    </location>
</feature>
<dbReference type="PANTHER" id="PTHR33797">
    <property type="entry name" value="ORGANIC HYDROPEROXIDE RESISTANCE PROTEIN-LIKE"/>
    <property type="match status" value="1"/>
</dbReference>
<dbReference type="InterPro" id="IPR015946">
    <property type="entry name" value="KH_dom-like_a/b"/>
</dbReference>
<evidence type="ECO:0000313" key="3">
    <source>
        <dbReference type="EMBL" id="AIG63622.1"/>
    </source>
</evidence>
<organism evidence="3 4">
    <name type="scientific">Corynebacterium atypicum</name>
    <dbReference type="NCBI Taxonomy" id="191610"/>
    <lineage>
        <taxon>Bacteria</taxon>
        <taxon>Bacillati</taxon>
        <taxon>Actinomycetota</taxon>
        <taxon>Actinomycetes</taxon>
        <taxon>Mycobacteriales</taxon>
        <taxon>Corynebacteriaceae</taxon>
        <taxon>Corynebacterium</taxon>
    </lineage>
</organism>
<feature type="region of interest" description="Disordered" evidence="2">
    <location>
        <begin position="1"/>
        <end position="22"/>
    </location>
</feature>
<keyword evidence="4" id="KW-1185">Reference proteome</keyword>
<dbReference type="Gene3D" id="3.30.300.20">
    <property type="match status" value="1"/>
</dbReference>
<reference evidence="3 4" key="1">
    <citation type="submission" date="2014-07" db="EMBL/GenBank/DDBJ databases">
        <title>Complete genome sequence of Corynebacterium atypicum DSM 44849: identifiction of the mycolic acid biosynthesis genes.</title>
        <authorList>
            <person name="Tippelt A."/>
            <person name="Mollmann S."/>
            <person name="Albersmeier A."/>
            <person name="Jaenicke S."/>
            <person name="Ruckert C."/>
            <person name="Tauch A."/>
        </authorList>
    </citation>
    <scope>NUCLEOTIDE SEQUENCE [LARGE SCALE GENOMIC DNA]</scope>
    <source>
        <strain evidence="3 4">R2070</strain>
    </source>
</reference>
<dbReference type="NCBIfam" id="TIGR03561">
    <property type="entry name" value="organ_hyd_perox"/>
    <property type="match status" value="1"/>
</dbReference>